<dbReference type="InterPro" id="IPR005545">
    <property type="entry name" value="YCII"/>
</dbReference>
<keyword evidence="4" id="KW-1185">Reference proteome</keyword>
<evidence type="ECO:0000313" key="3">
    <source>
        <dbReference type="EMBL" id="TDX01094.1"/>
    </source>
</evidence>
<feature type="domain" description="YCII-related" evidence="2">
    <location>
        <begin position="39"/>
        <end position="109"/>
    </location>
</feature>
<evidence type="ECO:0000256" key="1">
    <source>
        <dbReference type="ARBA" id="ARBA00007689"/>
    </source>
</evidence>
<evidence type="ECO:0000313" key="4">
    <source>
        <dbReference type="Proteomes" id="UP000294498"/>
    </source>
</evidence>
<name>A0A4R8DS76_9BACT</name>
<protein>
    <submittedName>
        <fullName evidence="3">YCII-related domain-containing protein</fullName>
    </submittedName>
</protein>
<organism evidence="3 4">
    <name type="scientific">Dinghuibacter silviterrae</name>
    <dbReference type="NCBI Taxonomy" id="1539049"/>
    <lineage>
        <taxon>Bacteria</taxon>
        <taxon>Pseudomonadati</taxon>
        <taxon>Bacteroidota</taxon>
        <taxon>Chitinophagia</taxon>
        <taxon>Chitinophagales</taxon>
        <taxon>Chitinophagaceae</taxon>
        <taxon>Dinghuibacter</taxon>
    </lineage>
</organism>
<gene>
    <name evidence="3" type="ORF">EDB95_2125</name>
</gene>
<accession>A0A4R8DS76</accession>
<dbReference type="InterPro" id="IPR011008">
    <property type="entry name" value="Dimeric_a/b-barrel"/>
</dbReference>
<sequence length="119" mass="13141">MALLRRRSAVSIAKISKSSIMSTKMYFFLKLHPPRASFALDMTPEERAVMQQHVEYWAPHVAGGTMLVMGPVADPAGVYGIGILAVDSEEQLKELIGADPANGMNRYEVHPMRVRTAMP</sequence>
<dbReference type="AlphaFoldDB" id="A0A4R8DS76"/>
<dbReference type="SUPFAM" id="SSF54909">
    <property type="entry name" value="Dimeric alpha+beta barrel"/>
    <property type="match status" value="1"/>
</dbReference>
<reference evidence="3 4" key="1">
    <citation type="submission" date="2019-03" db="EMBL/GenBank/DDBJ databases">
        <title>Genomic Encyclopedia of Type Strains, Phase IV (KMG-IV): sequencing the most valuable type-strain genomes for metagenomic binning, comparative biology and taxonomic classification.</title>
        <authorList>
            <person name="Goeker M."/>
        </authorList>
    </citation>
    <scope>NUCLEOTIDE SEQUENCE [LARGE SCALE GENOMIC DNA]</scope>
    <source>
        <strain evidence="3 4">DSM 100059</strain>
    </source>
</reference>
<comment type="caution">
    <text evidence="3">The sequence shown here is derived from an EMBL/GenBank/DDBJ whole genome shotgun (WGS) entry which is preliminary data.</text>
</comment>
<dbReference type="EMBL" id="SODV01000001">
    <property type="protein sequence ID" value="TDX01094.1"/>
    <property type="molecule type" value="Genomic_DNA"/>
</dbReference>
<dbReference type="Pfam" id="PF03795">
    <property type="entry name" value="YCII"/>
    <property type="match status" value="1"/>
</dbReference>
<comment type="similarity">
    <text evidence="1">Belongs to the YciI family.</text>
</comment>
<evidence type="ECO:0000259" key="2">
    <source>
        <dbReference type="Pfam" id="PF03795"/>
    </source>
</evidence>
<proteinExistence type="inferred from homology"/>
<dbReference type="Proteomes" id="UP000294498">
    <property type="component" value="Unassembled WGS sequence"/>
</dbReference>